<dbReference type="EMBL" id="LCEK01000028">
    <property type="protein sequence ID" value="KKS71445.1"/>
    <property type="molecule type" value="Genomic_DNA"/>
</dbReference>
<gene>
    <name evidence="2" type="ORF">UV42_C0028G0007</name>
</gene>
<evidence type="ECO:0000256" key="1">
    <source>
        <dbReference type="ARBA" id="ARBA00009981"/>
    </source>
</evidence>
<organism evidence="2 3">
    <name type="scientific">Candidatus Magasanikbacteria bacterium GW2011_GWE2_42_7</name>
    <dbReference type="NCBI Taxonomy" id="1619052"/>
    <lineage>
        <taxon>Bacteria</taxon>
        <taxon>Candidatus Magasanikiibacteriota</taxon>
    </lineage>
</organism>
<dbReference type="AlphaFoldDB" id="A0A0G1BDJ2"/>
<dbReference type="InterPro" id="IPR036165">
    <property type="entry name" value="YefM-like_sf"/>
</dbReference>
<name>A0A0G1BDJ2_9BACT</name>
<protein>
    <recommendedName>
        <fullName evidence="4">Antitoxin</fullName>
    </recommendedName>
</protein>
<reference evidence="2 3" key="1">
    <citation type="journal article" date="2015" name="Nature">
        <title>rRNA introns, odd ribosomes, and small enigmatic genomes across a large radiation of phyla.</title>
        <authorList>
            <person name="Brown C.T."/>
            <person name="Hug L.A."/>
            <person name="Thomas B.C."/>
            <person name="Sharon I."/>
            <person name="Castelle C.J."/>
            <person name="Singh A."/>
            <person name="Wilkins M.J."/>
            <person name="Williams K.H."/>
            <person name="Banfield J.F."/>
        </authorList>
    </citation>
    <scope>NUCLEOTIDE SEQUENCE [LARGE SCALE GENOMIC DNA]</scope>
</reference>
<evidence type="ECO:0000313" key="2">
    <source>
        <dbReference type="EMBL" id="KKS71445.1"/>
    </source>
</evidence>
<comment type="caution">
    <text evidence="2">The sequence shown here is derived from an EMBL/GenBank/DDBJ whole genome shotgun (WGS) entry which is preliminary data.</text>
</comment>
<sequence length="75" mass="8735">MNIMIKDLVTLNDLRQNMQTYIEKIAKGSSFTVYRRSKPIFRISPIEEDTAWETVIDFTKIKKGGVDIEDLLSRL</sequence>
<evidence type="ECO:0000313" key="3">
    <source>
        <dbReference type="Proteomes" id="UP000033867"/>
    </source>
</evidence>
<dbReference type="SUPFAM" id="SSF143120">
    <property type="entry name" value="YefM-like"/>
    <property type="match status" value="1"/>
</dbReference>
<dbReference type="Proteomes" id="UP000033867">
    <property type="component" value="Unassembled WGS sequence"/>
</dbReference>
<comment type="similarity">
    <text evidence="1">Belongs to the phD/YefM antitoxin family.</text>
</comment>
<proteinExistence type="inferred from homology"/>
<accession>A0A0G1BDJ2</accession>
<evidence type="ECO:0008006" key="4">
    <source>
        <dbReference type="Google" id="ProtNLM"/>
    </source>
</evidence>